<evidence type="ECO:0000256" key="12">
    <source>
        <dbReference type="ARBA" id="ARBA00022842"/>
    </source>
</evidence>
<keyword evidence="8" id="KW-0808">Transferase</keyword>
<keyword evidence="9" id="KW-0479">Metal-binding</keyword>
<comment type="similarity">
    <text evidence="19">Belongs to the Bunyavirales RNA polymerase family.</text>
</comment>
<dbReference type="Pfam" id="PF04196">
    <property type="entry name" value="Bunya_RdRp"/>
    <property type="match status" value="1"/>
</dbReference>
<keyword evidence="10" id="KW-0378">Hydrolase</keyword>
<keyword evidence="15" id="KW-0464">Manganese</keyword>
<evidence type="ECO:0000256" key="13">
    <source>
        <dbReference type="ARBA" id="ARBA00022844"/>
    </source>
</evidence>
<evidence type="ECO:0000256" key="8">
    <source>
        <dbReference type="ARBA" id="ARBA00022679"/>
    </source>
</evidence>
<dbReference type="InterPro" id="IPR022531">
    <property type="entry name" value="L_PA-C-like"/>
</dbReference>
<dbReference type="GO" id="GO:0044177">
    <property type="term" value="C:host cell Golgi apparatus"/>
    <property type="evidence" value="ECO:0007669"/>
    <property type="project" value="UniProtKB-SubCell"/>
</dbReference>
<dbReference type="PROSITE" id="PS50525">
    <property type="entry name" value="RDRP_SSRNA_NEG_SEG"/>
    <property type="match status" value="1"/>
</dbReference>
<evidence type="ECO:0000256" key="3">
    <source>
        <dbReference type="ARBA" id="ARBA00004136"/>
    </source>
</evidence>
<dbReference type="EC" id="2.7.7.48" evidence="6"/>
<evidence type="ECO:0000256" key="6">
    <source>
        <dbReference type="ARBA" id="ARBA00012494"/>
    </source>
</evidence>
<accession>A0A679C963</accession>
<comment type="subcellular location">
    <subcellularLocation>
        <location evidence="3">Host Golgi apparatus</location>
    </subcellularLocation>
    <subcellularLocation>
        <location evidence="5">Host endoplasmic reticulum-Golgi intermediate compartment</location>
    </subcellularLocation>
    <subcellularLocation>
        <location evidence="4">Virion</location>
    </subcellularLocation>
</comment>
<name>A0A679C963_9VIRU</name>
<comment type="cofactor">
    <cofactor evidence="1">
        <name>Mn(2+)</name>
        <dbReference type="ChEBI" id="CHEBI:29035"/>
    </cofactor>
</comment>
<evidence type="ECO:0000256" key="15">
    <source>
        <dbReference type="ARBA" id="ARBA00023211"/>
    </source>
</evidence>
<evidence type="ECO:0000256" key="18">
    <source>
        <dbReference type="ARBA" id="ARBA00031012"/>
    </source>
</evidence>
<dbReference type="GO" id="GO:0044172">
    <property type="term" value="C:host cell endoplasmic reticulum-Golgi intermediate compartment"/>
    <property type="evidence" value="ECO:0007669"/>
    <property type="project" value="UniProtKB-SubCell"/>
</dbReference>
<evidence type="ECO:0000256" key="1">
    <source>
        <dbReference type="ARBA" id="ARBA00001936"/>
    </source>
</evidence>
<protein>
    <recommendedName>
        <fullName evidence="7">RNA-directed RNA polymerase L</fullName>
        <ecNumber evidence="6">2.7.7.48</ecNumber>
    </recommendedName>
    <alternativeName>
        <fullName evidence="16">Large structural protein</fullName>
    </alternativeName>
    <alternativeName>
        <fullName evidence="18">Replicase</fullName>
    </alternativeName>
    <alternativeName>
        <fullName evidence="17">Transcriptase</fullName>
    </alternativeName>
</protein>
<dbReference type="InterPro" id="IPR007099">
    <property type="entry name" value="RNA-dir_pol_NSvirus"/>
</dbReference>
<dbReference type="GO" id="GO:0039694">
    <property type="term" value="P:viral RNA genome replication"/>
    <property type="evidence" value="ECO:0007669"/>
    <property type="project" value="InterPro"/>
</dbReference>
<feature type="domain" description="RdRp catalytic" evidence="21">
    <location>
        <begin position="979"/>
        <end position="1173"/>
    </location>
</feature>
<evidence type="ECO:0000256" key="10">
    <source>
        <dbReference type="ARBA" id="ARBA00022801"/>
    </source>
</evidence>
<evidence type="ECO:0000259" key="21">
    <source>
        <dbReference type="PROSITE" id="PS50525"/>
    </source>
</evidence>
<organism evidence="22">
    <name type="scientific">Okutama tick virus</name>
    <dbReference type="NCBI Taxonomy" id="2583479"/>
    <lineage>
        <taxon>Viruses</taxon>
        <taxon>Riboviria</taxon>
        <taxon>Orthornavirae</taxon>
        <taxon>Negarnaviricota</taxon>
        <taxon>Polyploviricotina</taxon>
        <taxon>Bunyaviricetes</taxon>
        <taxon>Hareavirales</taxon>
        <taxon>Phenuiviridae</taxon>
        <taxon>Phlebovirus</taxon>
    </lineage>
</organism>
<evidence type="ECO:0000256" key="19">
    <source>
        <dbReference type="ARBA" id="ARBA00034123"/>
    </source>
</evidence>
<gene>
    <name evidence="22" type="primary">L</name>
</gene>
<evidence type="ECO:0000256" key="2">
    <source>
        <dbReference type="ARBA" id="ARBA00001946"/>
    </source>
</evidence>
<evidence type="ECO:0000256" key="9">
    <source>
        <dbReference type="ARBA" id="ARBA00022723"/>
    </source>
</evidence>
<evidence type="ECO:0000256" key="16">
    <source>
        <dbReference type="ARBA" id="ARBA00030285"/>
    </source>
</evidence>
<evidence type="ECO:0000313" key="22">
    <source>
        <dbReference type="EMBL" id="BBK20268.1"/>
    </source>
</evidence>
<evidence type="ECO:0000256" key="4">
    <source>
        <dbReference type="ARBA" id="ARBA00004328"/>
    </source>
</evidence>
<evidence type="ECO:0000256" key="7">
    <source>
        <dbReference type="ARBA" id="ARBA00018602"/>
    </source>
</evidence>
<comment type="cofactor">
    <cofactor evidence="2">
        <name>Mg(2+)</name>
        <dbReference type="ChEBI" id="CHEBI:18420"/>
    </cofactor>
</comment>
<dbReference type="GO" id="GO:0016787">
    <property type="term" value="F:hydrolase activity"/>
    <property type="evidence" value="ECO:0007669"/>
    <property type="project" value="UniProtKB-KW"/>
</dbReference>
<proteinExistence type="inferred from homology"/>
<evidence type="ECO:0000256" key="17">
    <source>
        <dbReference type="ARBA" id="ARBA00030436"/>
    </source>
</evidence>
<dbReference type="GO" id="GO:0003968">
    <property type="term" value="F:RNA-directed RNA polymerase activity"/>
    <property type="evidence" value="ECO:0007669"/>
    <property type="project" value="UniProtKB-KW"/>
</dbReference>
<sequence length="2138" mass="243909">MSLTSVLNEVCSRIKPDRPFNVPASQVYSCGQLPGLPQYTARRTGDEMTINFQLEEPTSASMTGSSIGGSYTLVIPSSQTFVHDFTYGVWSATTDQKLRDHFPVVMDGDDLLTPDYIASLSPTEKVVVEFATVRHTQIHSLEQSYARKSAKYMRALSARASKECSLTFYIVVTSSDFVLTNMELTKLEVDELCFRNRVAMDIASTLTLQGLVFDGVGDETKAAREVRTLFESMELNWDQVERDFPQITKEMYDGWRKDPDLNYVRNLMTTLMEESSSFIKSDTQMCEVNYRELLRGKTSLVGDMIEEFAEQVNKEAERDETRHKCTIPFPPWVPVVLDRSDGSLRSVKDLPGFMPDSTAEGRLWSKTLHAVQTGAVEIENENKLLEYMEALELITEDPEEKKERRKKYRRVPFELSPEETIDLAVKGFQGKAHRFHPRVKEARAISKQTFKLSTNTNDIEQFVHSGSSLFDLQKSQPLFGEMREAFKNIEVAHAMHGVDEVQNNWTQKSKVFYQSPLGVWLTMVTSIAVELAASVRQNCKSNQIIIKKLRMFDVFIIIKPTNSSSHVFFTLAIEQSSLHCTLSDSMVFKNFQKAGTWFFTELHSFKIAKLSNMTRAMSCIHNLYWFFRDFNEVCFFRTHSLEESQGLAEAERMTRVAMLVFFEDKARTEEIITNSRYVFMEGFVAPPATPKPEKMLKKLPSFCRTKLQVWLMNRTFISMLRVIRDPFTCRSHDGRARWENMFNMFTGTPVNSPKRLISLFYLGYLKNKEEGPDRNGNSKLYEKIIEEEDKHSGRREYLGLKDPPIGDVRPHEYSPSLIKVMAQTGIAILERDYGKSIHTRIQDDIHTAISSISLDEIASLKASSSFGPELHKTAHEKPYHRKKVATALLPMVHGDRTHLHHILTECLEKVERKKGIHACLFKKQQHGGIREIYVLGIEERVVQLTYETMMKQICKFFKSETLMNPKQKHIIPSSHGYIATKVCGSITFTVCSSDDQSRWNQTQHVSKFAAMAVQLLPAEYHAFIIRASALFMRKRIMIDPALLKIMRSTVELKTGSEIFGRMHSAYHGRTKEKWMEQGDSFITTETGMMQGILHYTSSLMHTLFLEYYRDYSLKRMQTECLQPGTRAHMDILQSSDDSSVLISFPYTNVKYGLRSRYFSLVLFDFKKRLGRYIGIEASPKSTSGTPYMVEFNSEFFFHNNHYRPEIRWIAASDLVCEHETLASRQEEMSNNLTSVLEGGSSLSLTAFCQIGQAILHYVLLGMTTTGLFLEFCTDVRWSCDPSLGFFLMDHPFAAGATGFKYNLWVACKKTNLGVKYATLLRQVGEVEASVSKEDRPPRFASLDTTRTGTFTGSIGIQWGDRKKWRDELEKMDLPEDYLEITDKRPEILYERASTSEDVKLKVAEKMHSPGVTESLSSGNSVSRVVASSVYCLSQKVMTNSSEWLDVRNEVPEKHSLFYYIRKDTSTLDVGKPSLNHDQERLLFPLTEEYERIQSNLSGLSSISGNKILDPKPIIQTRISIVESVKFLRCSPVDLVSDMWFGTTRVNMTRQALSEEWEQLRRILPWLDRCARKTLENSPFNHHCQLRNFLARLNPKGRMIHIVGAPIKRASGMSNLMTAIRDNFFPGFVLTDAFDAYSKDKSDRAIVLKHYVYMALTSPLKDEEVREALIEIFKKCPELEYNYSMKKSKLTSLAILQDWVKTADDENAVRRIEASGSGVIGGYSLRQIPRLVGGNVVYEGDGVWCGTVEGVKVTVQVGMGQVSGTSNFNSIILGKEMEAGAVTRFLRQWGRDNSVSNDEPGIMESRQRRPGLRVLFWMHKFKLTTRKVAGSIPIYLEGKVGQQKQVLPLSLPLRLVVRNRTINLVGHDGRSNPSLLSYTATDAEASTAVAAKLRETLAASKNPRDAPMKFLEKEPSRSWFSMSKLKTETVDSLTRLIEGEVKREERIKLDRVKTRDLVRELTSNSLRRRGVGMSDFGRIARIRDVRPEEEPVDQEGLELSLDDLMSQIMLYDDEVINGPPILKWEDIVADPTKAADYAECDPFLPDDFQLIAFGSAQIRQDYSVRFYEHPLMDGEVDRMTQQFPIQEISTYLRDRIVKSCRKDEVKKLNKLLSLSDEGITYIEDDEGVGIGVEDVEELG</sequence>
<keyword evidence="22" id="KW-0548">Nucleotidyltransferase</keyword>
<evidence type="ECO:0000256" key="11">
    <source>
        <dbReference type="ARBA" id="ARBA00022812"/>
    </source>
</evidence>
<dbReference type="GO" id="GO:0006351">
    <property type="term" value="P:DNA-templated transcription"/>
    <property type="evidence" value="ECO:0007669"/>
    <property type="project" value="InterPro"/>
</dbReference>
<keyword evidence="13" id="KW-0946">Virion</keyword>
<dbReference type="GO" id="GO:0046872">
    <property type="term" value="F:metal ion binding"/>
    <property type="evidence" value="ECO:0007669"/>
    <property type="project" value="UniProtKB-KW"/>
</dbReference>
<dbReference type="InterPro" id="IPR007322">
    <property type="entry name" value="RNA_pol_bunyavir"/>
</dbReference>
<comment type="function">
    <text evidence="20">RNA-dependent RNA polymerase, which is responsible for the replication and transcription of the viral RNA genome using antigenomic RNA as an intermediate. During transcription, synthesizes subgenomic RNAs and assures their capping by a cap-snatching mechanism, which involves the endonuclease activity cleaving the host capped pre-mRNAs. These short capped RNAs are then used as primers for viral transcription. The 3'-end of subgenomic mRNAs molecules are not polyadenylated. During replication, the polymerase binds the 5' and 3' vRNA extremities at distinct sites. In turn, significant conformational changes occur in the polymerase and in vRNA to initiate active RNA synthesis. As a consequence of the use of the same enzyme for both transcription and replication, these mechanisms need to be well coordinated.</text>
</comment>
<evidence type="ECO:0000256" key="20">
    <source>
        <dbReference type="ARBA" id="ARBA00046037"/>
    </source>
</evidence>
<keyword evidence="14" id="KW-1038">Host endoplasmic reticulum</keyword>
<dbReference type="Pfam" id="PF12603">
    <property type="entry name" value="L_PA-C-like"/>
    <property type="match status" value="1"/>
</dbReference>
<dbReference type="InterPro" id="IPR029124">
    <property type="entry name" value="L_protein_N"/>
</dbReference>
<dbReference type="GO" id="GO:0044423">
    <property type="term" value="C:virion component"/>
    <property type="evidence" value="ECO:0007669"/>
    <property type="project" value="UniProtKB-KW"/>
</dbReference>
<dbReference type="Pfam" id="PF15518">
    <property type="entry name" value="L_protein_N"/>
    <property type="match status" value="1"/>
</dbReference>
<dbReference type="EMBL" id="LC483653">
    <property type="protein sequence ID" value="BBK20268.1"/>
    <property type="molecule type" value="Viral_cRNA"/>
</dbReference>
<keyword evidence="11" id="KW-1040">Host Golgi apparatus</keyword>
<reference evidence="22" key="1">
    <citation type="submission" date="2019-05" db="EMBL/GenBank/DDBJ databases">
        <title>RNA virome analysis of host-questing ticks collected in Hokuriku district, Japan, and a new insight for the evolutional dynamics of tick-borne phleboviruses based on the genetic characterization of a M segment deficient phlebovirus, Okutama tick virus.</title>
        <authorList>
            <person name="Kobayashi D."/>
            <person name="Murota K."/>
            <person name="Itokawa K."/>
            <person name="Hiroko E."/>
            <person name="Amoa-Bosompem M."/>
            <person name="Faizah A.N."/>
            <person name="Watanabe M."/>
            <person name="Maekawa Y."/>
            <person name="Hayashi T."/>
            <person name="Komagata O."/>
            <person name="Sawabe K."/>
            <person name="Isawa H."/>
        </authorList>
    </citation>
    <scope>NUCLEOTIDE SEQUENCE</scope>
    <source>
        <strain evidence="22">17ISK-T8</strain>
    </source>
</reference>
<evidence type="ECO:0000256" key="14">
    <source>
        <dbReference type="ARBA" id="ARBA00023184"/>
    </source>
</evidence>
<keyword evidence="22" id="KW-0696">RNA-directed RNA polymerase</keyword>
<keyword evidence="12" id="KW-0460">Magnesium</keyword>
<evidence type="ECO:0000256" key="5">
    <source>
        <dbReference type="ARBA" id="ARBA00004452"/>
    </source>
</evidence>